<reference evidence="3" key="1">
    <citation type="journal article" date="2019" name="Int. J. Syst. Evol. Microbiol.">
        <title>The Global Catalogue of Microorganisms (GCM) 10K type strain sequencing project: providing services to taxonomists for standard genome sequencing and annotation.</title>
        <authorList>
            <consortium name="The Broad Institute Genomics Platform"/>
            <consortium name="The Broad Institute Genome Sequencing Center for Infectious Disease"/>
            <person name="Wu L."/>
            <person name="Ma J."/>
        </authorList>
    </citation>
    <scope>NUCLEOTIDE SEQUENCE [LARGE SCALE GENOMIC DNA]</scope>
    <source>
        <strain evidence="3">KCTC 42423</strain>
    </source>
</reference>
<evidence type="ECO:0000313" key="3">
    <source>
        <dbReference type="Proteomes" id="UP001597459"/>
    </source>
</evidence>
<dbReference type="PROSITE" id="PS50925">
    <property type="entry name" value="BLUF"/>
    <property type="match status" value="1"/>
</dbReference>
<dbReference type="SUPFAM" id="SSF54975">
    <property type="entry name" value="Acylphosphatase/BLUF domain-like"/>
    <property type="match status" value="1"/>
</dbReference>
<gene>
    <name evidence="2" type="ORF">ACFSTE_06230</name>
</gene>
<dbReference type="RefSeq" id="WP_378257581.1">
    <property type="nucleotide sequence ID" value="NZ_JBHSJV010000001.1"/>
</dbReference>
<feature type="domain" description="BLUF" evidence="1">
    <location>
        <begin position="1"/>
        <end position="92"/>
    </location>
</feature>
<name>A0ABW5N882_9FLAO</name>
<evidence type="ECO:0000259" key="1">
    <source>
        <dbReference type="PROSITE" id="PS50925"/>
    </source>
</evidence>
<keyword evidence="3" id="KW-1185">Reference proteome</keyword>
<dbReference type="Gene3D" id="3.30.70.100">
    <property type="match status" value="1"/>
</dbReference>
<dbReference type="Pfam" id="PF04940">
    <property type="entry name" value="BLUF"/>
    <property type="match status" value="1"/>
</dbReference>
<sequence length="150" mass="18153">MKGIVYVSQAVDQFTPEQQKELSDMASGMNEQHGISGYLYYEKGYFLQYIEGEEKEMDQLFENISNDKRHKLLSFQSIDGIEERKFPFWHMHRLTKNSLIQIKMENILMDYLQYHEKNKIQGYNSSRINEDHIWEMVNKLSQFRNKLMYY</sequence>
<organism evidence="2 3">
    <name type="scientific">Aquimarina hainanensis</name>
    <dbReference type="NCBI Taxonomy" id="1578017"/>
    <lineage>
        <taxon>Bacteria</taxon>
        <taxon>Pseudomonadati</taxon>
        <taxon>Bacteroidota</taxon>
        <taxon>Flavobacteriia</taxon>
        <taxon>Flavobacteriales</taxon>
        <taxon>Flavobacteriaceae</taxon>
        <taxon>Aquimarina</taxon>
    </lineage>
</organism>
<evidence type="ECO:0000313" key="2">
    <source>
        <dbReference type="EMBL" id="MFD2590423.1"/>
    </source>
</evidence>
<dbReference type="InterPro" id="IPR036046">
    <property type="entry name" value="Acylphosphatase-like_dom_sf"/>
</dbReference>
<comment type="caution">
    <text evidence="2">The sequence shown here is derived from an EMBL/GenBank/DDBJ whole genome shotgun (WGS) entry which is preliminary data.</text>
</comment>
<dbReference type="InterPro" id="IPR007024">
    <property type="entry name" value="BLUF_domain"/>
</dbReference>
<protein>
    <submittedName>
        <fullName evidence="2">BLUF domain-containing protein</fullName>
    </submittedName>
</protein>
<dbReference type="SMART" id="SM01034">
    <property type="entry name" value="BLUF"/>
    <property type="match status" value="1"/>
</dbReference>
<dbReference type="EMBL" id="JBHULX010000004">
    <property type="protein sequence ID" value="MFD2590423.1"/>
    <property type="molecule type" value="Genomic_DNA"/>
</dbReference>
<dbReference type="Proteomes" id="UP001597459">
    <property type="component" value="Unassembled WGS sequence"/>
</dbReference>
<accession>A0ABW5N882</accession>
<proteinExistence type="predicted"/>